<dbReference type="NCBIfam" id="TIGR01356">
    <property type="entry name" value="aroA"/>
    <property type="match status" value="1"/>
</dbReference>
<keyword evidence="5 7" id="KW-0057">Aromatic amino acid biosynthesis</keyword>
<reference evidence="10" key="1">
    <citation type="journal article" date="2019" name="Int. J. Syst. Evol. Microbiol.">
        <title>The Global Catalogue of Microorganisms (GCM) 10K type strain sequencing project: providing services to taxonomists for standard genome sequencing and annotation.</title>
        <authorList>
            <consortium name="The Broad Institute Genomics Platform"/>
            <consortium name="The Broad Institute Genome Sequencing Center for Infectious Disease"/>
            <person name="Wu L."/>
            <person name="Ma J."/>
        </authorList>
    </citation>
    <scope>NUCLEOTIDE SEQUENCE [LARGE SCALE GENOMIC DNA]</scope>
    <source>
        <strain evidence="10">KCTC 33575</strain>
    </source>
</reference>
<comment type="subcellular location">
    <subcellularLocation>
        <location evidence="7">Cytoplasm</location>
    </subcellularLocation>
</comment>
<comment type="caution">
    <text evidence="7">Lacks conserved residue(s) required for the propagation of feature annotation.</text>
</comment>
<evidence type="ECO:0000256" key="5">
    <source>
        <dbReference type="ARBA" id="ARBA00023141"/>
    </source>
</evidence>
<evidence type="ECO:0000256" key="6">
    <source>
        <dbReference type="ARBA" id="ARBA00044633"/>
    </source>
</evidence>
<proteinExistence type="inferred from homology"/>
<dbReference type="RefSeq" id="WP_377771270.1">
    <property type="nucleotide sequence ID" value="NZ_JBHUOQ010000001.1"/>
</dbReference>
<feature type="domain" description="Enolpyruvate transferase" evidence="8">
    <location>
        <begin position="7"/>
        <end position="421"/>
    </location>
</feature>
<dbReference type="HAMAP" id="MF_00210">
    <property type="entry name" value="EPSP_synth"/>
    <property type="match status" value="1"/>
</dbReference>
<feature type="binding site" evidence="7">
    <location>
        <position position="19"/>
    </location>
    <ligand>
        <name>phosphoenolpyruvate</name>
        <dbReference type="ChEBI" id="CHEBI:58702"/>
    </ligand>
</feature>
<dbReference type="PANTHER" id="PTHR21090">
    <property type="entry name" value="AROM/DEHYDROQUINATE SYNTHASE"/>
    <property type="match status" value="1"/>
</dbReference>
<keyword evidence="7" id="KW-0963">Cytoplasm</keyword>
<dbReference type="PROSITE" id="PS00885">
    <property type="entry name" value="EPSP_SYNTHASE_2"/>
    <property type="match status" value="1"/>
</dbReference>
<keyword evidence="3 7" id="KW-0028">Amino-acid biosynthesis</keyword>
<keyword evidence="4 7" id="KW-0808">Transferase</keyword>
<comment type="subunit">
    <text evidence="7">Monomer.</text>
</comment>
<feature type="binding site" evidence="7">
    <location>
        <position position="386"/>
    </location>
    <ligand>
        <name>phosphoenolpyruvate</name>
        <dbReference type="ChEBI" id="CHEBI:58702"/>
    </ligand>
</feature>
<comment type="pathway">
    <text evidence="1 7">Metabolic intermediate biosynthesis; chorismate biosynthesis; chorismate from D-erythrose 4-phosphate and phosphoenolpyruvate: step 6/7.</text>
</comment>
<dbReference type="Pfam" id="PF00275">
    <property type="entry name" value="EPSP_synthase"/>
    <property type="match status" value="1"/>
</dbReference>
<organism evidence="9 10">
    <name type="scientific">Corticicoccus populi</name>
    <dbReference type="NCBI Taxonomy" id="1812821"/>
    <lineage>
        <taxon>Bacteria</taxon>
        <taxon>Bacillati</taxon>
        <taxon>Bacillota</taxon>
        <taxon>Bacilli</taxon>
        <taxon>Bacillales</taxon>
        <taxon>Staphylococcaceae</taxon>
        <taxon>Corticicoccus</taxon>
    </lineage>
</organism>
<feature type="binding site" evidence="7">
    <location>
        <position position="91"/>
    </location>
    <ligand>
        <name>phosphoenolpyruvate</name>
        <dbReference type="ChEBI" id="CHEBI:58702"/>
    </ligand>
</feature>
<dbReference type="SUPFAM" id="SSF55205">
    <property type="entry name" value="EPT/RTPC-like"/>
    <property type="match status" value="1"/>
</dbReference>
<feature type="binding site" evidence="7">
    <location>
        <position position="311"/>
    </location>
    <ligand>
        <name>3-phosphoshikimate</name>
        <dbReference type="ChEBI" id="CHEBI:145989"/>
    </ligand>
</feature>
<dbReference type="InterPro" id="IPR036968">
    <property type="entry name" value="Enolpyruvate_Tfrase_sf"/>
</dbReference>
<dbReference type="Gene3D" id="3.65.10.10">
    <property type="entry name" value="Enolpyruvate transferase domain"/>
    <property type="match status" value="2"/>
</dbReference>
<feature type="binding site" evidence="7">
    <location>
        <position position="119"/>
    </location>
    <ligand>
        <name>phosphoenolpyruvate</name>
        <dbReference type="ChEBI" id="CHEBI:58702"/>
    </ligand>
</feature>
<feature type="binding site" evidence="7">
    <location>
        <position position="163"/>
    </location>
    <ligand>
        <name>3-phosphoshikimate</name>
        <dbReference type="ChEBI" id="CHEBI:145989"/>
    </ligand>
</feature>
<evidence type="ECO:0000256" key="1">
    <source>
        <dbReference type="ARBA" id="ARBA00004811"/>
    </source>
</evidence>
<dbReference type="PROSITE" id="PS00104">
    <property type="entry name" value="EPSP_SYNTHASE_1"/>
    <property type="match status" value="1"/>
</dbReference>
<evidence type="ECO:0000313" key="9">
    <source>
        <dbReference type="EMBL" id="MFD2829347.1"/>
    </source>
</evidence>
<dbReference type="Proteomes" id="UP001597519">
    <property type="component" value="Unassembled WGS sequence"/>
</dbReference>
<feature type="binding site" evidence="7">
    <location>
        <position position="165"/>
    </location>
    <ligand>
        <name>3-phosphoshikimate</name>
        <dbReference type="ChEBI" id="CHEBI:145989"/>
    </ligand>
</feature>
<evidence type="ECO:0000256" key="3">
    <source>
        <dbReference type="ARBA" id="ARBA00022605"/>
    </source>
</evidence>
<name>A0ABW5WS62_9STAP</name>
<dbReference type="EC" id="2.5.1.19" evidence="7"/>
<evidence type="ECO:0000256" key="4">
    <source>
        <dbReference type="ARBA" id="ARBA00022679"/>
    </source>
</evidence>
<accession>A0ABW5WS62</accession>
<evidence type="ECO:0000313" key="10">
    <source>
        <dbReference type="Proteomes" id="UP001597519"/>
    </source>
</evidence>
<dbReference type="CDD" id="cd01556">
    <property type="entry name" value="EPSP_synthase"/>
    <property type="match status" value="1"/>
</dbReference>
<dbReference type="InterPro" id="IPR023193">
    <property type="entry name" value="EPSP_synthase_CS"/>
</dbReference>
<protein>
    <recommendedName>
        <fullName evidence="7">3-phosphoshikimate 1-carboxyvinyltransferase</fullName>
        <ecNumber evidence="7">2.5.1.19</ecNumber>
    </recommendedName>
    <alternativeName>
        <fullName evidence="7">5-enolpyruvylshikimate-3-phosphate synthase</fullName>
        <shortName evidence="7">EPSP synthase</shortName>
        <shortName evidence="7">EPSPS</shortName>
    </alternativeName>
</protein>
<evidence type="ECO:0000256" key="2">
    <source>
        <dbReference type="ARBA" id="ARBA00009948"/>
    </source>
</evidence>
<comment type="catalytic activity">
    <reaction evidence="6">
        <text>3-phosphoshikimate + phosphoenolpyruvate = 5-O-(1-carboxyvinyl)-3-phosphoshikimate + phosphate</text>
        <dbReference type="Rhea" id="RHEA:21256"/>
        <dbReference type="ChEBI" id="CHEBI:43474"/>
        <dbReference type="ChEBI" id="CHEBI:57701"/>
        <dbReference type="ChEBI" id="CHEBI:58702"/>
        <dbReference type="ChEBI" id="CHEBI:145989"/>
        <dbReference type="EC" id="2.5.1.19"/>
    </reaction>
    <physiologicalReaction direction="left-to-right" evidence="6">
        <dbReference type="Rhea" id="RHEA:21257"/>
    </physiologicalReaction>
</comment>
<evidence type="ECO:0000259" key="8">
    <source>
        <dbReference type="Pfam" id="PF00275"/>
    </source>
</evidence>
<comment type="function">
    <text evidence="7">Catalyzes the transfer of the enolpyruvyl moiety of phosphoenolpyruvate (PEP) to the 5-hydroxyl of shikimate-3-phosphate (S3P) to produce enolpyruvyl shikimate-3-phosphate and inorganic phosphate.</text>
</comment>
<dbReference type="PANTHER" id="PTHR21090:SF5">
    <property type="entry name" value="PENTAFUNCTIONAL AROM POLYPEPTIDE"/>
    <property type="match status" value="1"/>
</dbReference>
<gene>
    <name evidence="7 9" type="primary">aroA</name>
    <name evidence="9" type="ORF">ACFSX4_02640</name>
</gene>
<comment type="caution">
    <text evidence="9">The sequence shown here is derived from an EMBL/GenBank/DDBJ whole genome shotgun (WGS) entry which is preliminary data.</text>
</comment>
<feature type="binding site" evidence="7">
    <location>
        <position position="165"/>
    </location>
    <ligand>
        <name>phosphoenolpyruvate</name>
        <dbReference type="ChEBI" id="CHEBI:58702"/>
    </ligand>
</feature>
<dbReference type="PIRSF" id="PIRSF000505">
    <property type="entry name" value="EPSPS"/>
    <property type="match status" value="1"/>
</dbReference>
<dbReference type="InterPro" id="IPR001986">
    <property type="entry name" value="Enolpyruvate_Tfrase_dom"/>
</dbReference>
<evidence type="ECO:0000256" key="7">
    <source>
        <dbReference type="HAMAP-Rule" id="MF_00210"/>
    </source>
</evidence>
<feature type="active site" description="Proton acceptor" evidence="7">
    <location>
        <position position="311"/>
    </location>
</feature>
<dbReference type="EMBL" id="JBHUOQ010000001">
    <property type="protein sequence ID" value="MFD2829347.1"/>
    <property type="molecule type" value="Genomic_DNA"/>
</dbReference>
<dbReference type="InterPro" id="IPR006264">
    <property type="entry name" value="EPSP_synthase"/>
</dbReference>
<dbReference type="InterPro" id="IPR013792">
    <property type="entry name" value="RNA3'P_cycl/enolpyr_Trfase_a/b"/>
</dbReference>
<keyword evidence="10" id="KW-1185">Reference proteome</keyword>
<feature type="binding site" evidence="7">
    <location>
        <position position="19"/>
    </location>
    <ligand>
        <name>3-phosphoshikimate</name>
        <dbReference type="ChEBI" id="CHEBI:145989"/>
    </ligand>
</feature>
<feature type="binding site" evidence="7">
    <location>
        <position position="20"/>
    </location>
    <ligand>
        <name>3-phosphoshikimate</name>
        <dbReference type="ChEBI" id="CHEBI:145989"/>
    </ligand>
</feature>
<dbReference type="GO" id="GO:0003866">
    <property type="term" value="F:3-phosphoshikimate 1-carboxyvinyltransferase activity"/>
    <property type="evidence" value="ECO:0007669"/>
    <property type="project" value="UniProtKB-EC"/>
</dbReference>
<feature type="binding site" evidence="7">
    <location>
        <position position="24"/>
    </location>
    <ligand>
        <name>3-phosphoshikimate</name>
        <dbReference type="ChEBI" id="CHEBI:145989"/>
    </ligand>
</feature>
<sequence length="428" mass="46772">MKELLNSKFTGSVSVPGDKSITHRAMMLGALTKGETKITAPLISDDTLRTLACMEALGATSRKTENDYIISSPGRDQLKSPEAQLYTGNSGTTTRLLTGLITGLGLNASMNGDSSIEKRPMDRVAAPLREMGADITLKDDKYPPIQIQSSPLHTIEYIMPVASAQVKSAILFAGLFLDGKTIIHEESPSRNHSELMLSQFGADIKTEGNSVILNGGRELVNSDIVVPGDISSAAFLMVLAAITPDSDITLNNVSLNDSRSGIIDVFEDMGVDFEITRHNNSGELYGDIRVKYTENLKPFNISGDLIPRLIDEIPVLTLLALSADGESRVDDAEELRFKETDRIRAVVDELNKIGVSFDEREDGYTVKPAEIPDISKISFKGYHDHRIIMMLIIMAISSNQEIHIDDPSAISISYPNFLDDLKSIRGDK</sequence>
<feature type="binding site" evidence="7">
    <location>
        <position position="342"/>
    </location>
    <ligand>
        <name>phosphoenolpyruvate</name>
        <dbReference type="ChEBI" id="CHEBI:58702"/>
    </ligand>
</feature>
<feature type="binding site" evidence="7">
    <location>
        <position position="338"/>
    </location>
    <ligand>
        <name>3-phosphoshikimate</name>
        <dbReference type="ChEBI" id="CHEBI:145989"/>
    </ligand>
</feature>
<comment type="similarity">
    <text evidence="2 7">Belongs to the EPSP synthase family.</text>
</comment>